<evidence type="ECO:0000256" key="4">
    <source>
        <dbReference type="ARBA" id="ARBA00022490"/>
    </source>
</evidence>
<protein>
    <recommendedName>
        <fullName evidence="7">Importin N-terminal domain-containing protein</fullName>
    </recommendedName>
</protein>
<dbReference type="GO" id="GO:0031267">
    <property type="term" value="F:small GTPase binding"/>
    <property type="evidence" value="ECO:0007669"/>
    <property type="project" value="InterPro"/>
</dbReference>
<dbReference type="SUPFAM" id="SSF48371">
    <property type="entry name" value="ARM repeat"/>
    <property type="match status" value="1"/>
</dbReference>
<dbReference type="GO" id="GO:0005737">
    <property type="term" value="C:cytoplasm"/>
    <property type="evidence" value="ECO:0007669"/>
    <property type="project" value="UniProtKB-SubCell"/>
</dbReference>
<dbReference type="InterPro" id="IPR040122">
    <property type="entry name" value="Importin_beta"/>
</dbReference>
<dbReference type="SMART" id="SM00913">
    <property type="entry name" value="IBN_N"/>
    <property type="match status" value="1"/>
</dbReference>
<dbReference type="AlphaFoldDB" id="A0A7S4SW61"/>
<organism evidence="8">
    <name type="scientific">Alexandrium monilatum</name>
    <dbReference type="NCBI Taxonomy" id="311494"/>
    <lineage>
        <taxon>Eukaryota</taxon>
        <taxon>Sar</taxon>
        <taxon>Alveolata</taxon>
        <taxon>Dinophyceae</taxon>
        <taxon>Gonyaulacales</taxon>
        <taxon>Pyrocystaceae</taxon>
        <taxon>Alexandrium</taxon>
    </lineage>
</organism>
<dbReference type="FunFam" id="1.25.10.10:FF:000027">
    <property type="entry name" value="Importin subunit beta-1"/>
    <property type="match status" value="1"/>
</dbReference>
<dbReference type="PANTHER" id="PTHR10527">
    <property type="entry name" value="IMPORTIN BETA"/>
    <property type="match status" value="1"/>
</dbReference>
<dbReference type="Pfam" id="PF13513">
    <property type="entry name" value="HEAT_EZ"/>
    <property type="match status" value="1"/>
</dbReference>
<dbReference type="InterPro" id="IPR011989">
    <property type="entry name" value="ARM-like"/>
</dbReference>
<evidence type="ECO:0000256" key="5">
    <source>
        <dbReference type="ARBA" id="ARBA00022737"/>
    </source>
</evidence>
<evidence type="ECO:0000259" key="7">
    <source>
        <dbReference type="PROSITE" id="PS50166"/>
    </source>
</evidence>
<sequence>MTSLTELLLATQDAAKCAAAEAQIRQAEQASAEQYISALAAELAGADKPSIARQLSGLLLKNGLSSKDPARDRELKSRWAALPMQTRNRIKEATTSALTAPELDVGKAAAQVLAKIGAIEVPTGEWDGLVPLLLQHVTNKDPRARQVALITLGYLCEELVLLQEEGLSINEAISNNILTAVVQGMKDGDVATKLEATSAFYHAVVLARRNFRNPVEQSVIMEVVCNTCVCQGSEAVQIKAFECLVQIATEYYDFLMPYMNAIGPLTWNTIKSSSEKVAIPAMEFWSTVCDEEIDLADLQALNQAGERKSHNLIKQALTHLVPLLNETLTRQQYEEDDDTWNLAMAAGTCLTLVAQVVQDDCVDLVLSFVQANFVNPDWKYREAAVLAYGSIMEGPSSEKMRPLVMQSYPRLVMALNDQSVAVRDTVSWALGRMAQFHPTIMPVRELMPVLSEKLRDVPRVAANVCWVVQVIAESQPGAPAAQAGQPPATTALSEIFTDIAQSLLEVVARPDADERQLRMAGYNALSVLVSRAGSDCHGHMELLVQEMLRHLMSSFKNVDRECELQGYICGVLTALVQRLRERILPAAEQVMEGSIRVITAYQQVKGGAQVLQEEALLLVAAVANAVGANFERFMPVFATHLRVGLQSYDDVQVCLMATGVVGDLCRALEGKIITYCDTILQILYANLQNSAVDRKIKAAIMSCFGDVALAITGEFEKYLNPVMQMLREASLTRLSHGPAYNEEWVEYLNSLREGVLEAYTSIIHGLRESNKLHLFKEHVNFVLEFVKVVSEEPSPSEPVMKAAVGVVGDLVFAFQAELTTHIIHAPFLMNLVEYSARCQDPGTRQTGSWLQSLLQKYSSPTPC</sequence>
<feature type="domain" description="Importin N-terminal" evidence="7">
    <location>
        <begin position="20"/>
        <end position="100"/>
    </location>
</feature>
<dbReference type="InterPro" id="IPR016024">
    <property type="entry name" value="ARM-type_fold"/>
</dbReference>
<keyword evidence="6" id="KW-0653">Protein transport</keyword>
<dbReference type="PROSITE" id="PS50166">
    <property type="entry name" value="IMPORTIN_B_NT"/>
    <property type="match status" value="1"/>
</dbReference>
<dbReference type="EMBL" id="HBNR01080963">
    <property type="protein sequence ID" value="CAE4658020.1"/>
    <property type="molecule type" value="Transcribed_RNA"/>
</dbReference>
<dbReference type="GO" id="GO:0006606">
    <property type="term" value="P:protein import into nucleus"/>
    <property type="evidence" value="ECO:0007669"/>
    <property type="project" value="InterPro"/>
</dbReference>
<evidence type="ECO:0000256" key="3">
    <source>
        <dbReference type="ARBA" id="ARBA00022448"/>
    </source>
</evidence>
<keyword evidence="3" id="KW-0813">Transport</keyword>
<evidence type="ECO:0000313" key="8">
    <source>
        <dbReference type="EMBL" id="CAE4658020.1"/>
    </source>
</evidence>
<evidence type="ECO:0000256" key="2">
    <source>
        <dbReference type="ARBA" id="ARBA00010907"/>
    </source>
</evidence>
<evidence type="ECO:0000256" key="1">
    <source>
        <dbReference type="ARBA" id="ARBA00004496"/>
    </source>
</evidence>
<keyword evidence="5" id="KW-0677">Repeat</keyword>
<accession>A0A7S4SW61</accession>
<name>A0A7S4SW61_9DINO</name>
<reference evidence="8" key="1">
    <citation type="submission" date="2021-01" db="EMBL/GenBank/DDBJ databases">
        <authorList>
            <person name="Corre E."/>
            <person name="Pelletier E."/>
            <person name="Niang G."/>
            <person name="Scheremetjew M."/>
            <person name="Finn R."/>
            <person name="Kale V."/>
            <person name="Holt S."/>
            <person name="Cochrane G."/>
            <person name="Meng A."/>
            <person name="Brown T."/>
            <person name="Cohen L."/>
        </authorList>
    </citation>
    <scope>NUCLEOTIDE SEQUENCE</scope>
    <source>
        <strain evidence="8">CCMP3105</strain>
    </source>
</reference>
<dbReference type="InterPro" id="IPR001494">
    <property type="entry name" value="Importin-beta_N"/>
</dbReference>
<dbReference type="Pfam" id="PF25574">
    <property type="entry name" value="TPR_IMB1"/>
    <property type="match status" value="1"/>
</dbReference>
<dbReference type="Pfam" id="PF03810">
    <property type="entry name" value="IBN_N"/>
    <property type="match status" value="1"/>
</dbReference>
<keyword evidence="4" id="KW-0963">Cytoplasm</keyword>
<comment type="similarity">
    <text evidence="2">Belongs to the importin beta family. Importin beta-1 subfamily.</text>
</comment>
<gene>
    <name evidence="8" type="ORF">AMON00008_LOCUS57871</name>
</gene>
<evidence type="ECO:0000256" key="6">
    <source>
        <dbReference type="ARBA" id="ARBA00022927"/>
    </source>
</evidence>
<comment type="subcellular location">
    <subcellularLocation>
        <location evidence="1">Cytoplasm</location>
    </subcellularLocation>
</comment>
<dbReference type="InterPro" id="IPR058584">
    <property type="entry name" value="IMB1_TNPO1-like_TPR"/>
</dbReference>
<proteinExistence type="inferred from homology"/>
<dbReference type="Gene3D" id="1.25.10.10">
    <property type="entry name" value="Leucine-rich Repeat Variant"/>
    <property type="match status" value="1"/>
</dbReference>